<gene>
    <name evidence="6" type="primary">SYCE1L</name>
</gene>
<dbReference type="Pfam" id="PF15233">
    <property type="entry name" value="SYCE1"/>
    <property type="match status" value="1"/>
</dbReference>
<dbReference type="GO" id="GO:0000795">
    <property type="term" value="C:synaptonemal complex"/>
    <property type="evidence" value="ECO:0007669"/>
    <property type="project" value="InterPro"/>
</dbReference>
<evidence type="ECO:0000256" key="2">
    <source>
        <dbReference type="ARBA" id="ARBA00023054"/>
    </source>
</evidence>
<proteinExistence type="inferred from homology"/>
<organism evidence="6 7">
    <name type="scientific">Sciurus vulgaris</name>
    <name type="common">Eurasian red squirrel</name>
    <dbReference type="NCBI Taxonomy" id="55149"/>
    <lineage>
        <taxon>Eukaryota</taxon>
        <taxon>Metazoa</taxon>
        <taxon>Chordata</taxon>
        <taxon>Craniata</taxon>
        <taxon>Vertebrata</taxon>
        <taxon>Euteleostomi</taxon>
        <taxon>Mammalia</taxon>
        <taxon>Eutheria</taxon>
        <taxon>Euarchontoglires</taxon>
        <taxon>Glires</taxon>
        <taxon>Rodentia</taxon>
        <taxon>Sciuromorpha</taxon>
        <taxon>Sciuridae</taxon>
        <taxon>Sciurinae</taxon>
        <taxon>Sciurini</taxon>
        <taxon>Sciurus</taxon>
    </lineage>
</organism>
<dbReference type="InterPro" id="IPR026676">
    <property type="entry name" value="SYCE1"/>
</dbReference>
<reference evidence="6" key="1">
    <citation type="submission" date="2025-08" db="UniProtKB">
        <authorList>
            <consortium name="Ensembl"/>
        </authorList>
    </citation>
    <scope>IDENTIFICATION</scope>
</reference>
<protein>
    <submittedName>
        <fullName evidence="6">Synaptonemal complex central element protein 1 like</fullName>
    </submittedName>
</protein>
<dbReference type="Proteomes" id="UP000694564">
    <property type="component" value="Chromosome 17"/>
</dbReference>
<evidence type="ECO:0000256" key="4">
    <source>
        <dbReference type="SAM" id="Coils"/>
    </source>
</evidence>
<dbReference type="GO" id="GO:0045111">
    <property type="term" value="C:intermediate filament cytoskeleton"/>
    <property type="evidence" value="ECO:0007669"/>
    <property type="project" value="Ensembl"/>
</dbReference>
<feature type="compositionally biased region" description="Basic and acidic residues" evidence="5">
    <location>
        <begin position="213"/>
        <end position="229"/>
    </location>
</feature>
<evidence type="ECO:0000256" key="1">
    <source>
        <dbReference type="ARBA" id="ARBA00010094"/>
    </source>
</evidence>
<evidence type="ECO:0000256" key="5">
    <source>
        <dbReference type="SAM" id="MobiDB-lite"/>
    </source>
</evidence>
<keyword evidence="7" id="KW-1185">Reference proteome</keyword>
<feature type="region of interest" description="Disordered" evidence="5">
    <location>
        <begin position="1"/>
        <end position="30"/>
    </location>
</feature>
<keyword evidence="2 4" id="KW-0175">Coiled coil</keyword>
<dbReference type="AlphaFoldDB" id="A0A8D2D5G5"/>
<comment type="similarity">
    <text evidence="1">Belongs to the SYCE family.</text>
</comment>
<keyword evidence="3" id="KW-0469">Meiosis</keyword>
<feature type="coiled-coil region" evidence="4">
    <location>
        <begin position="82"/>
        <end position="163"/>
    </location>
</feature>
<evidence type="ECO:0000313" key="7">
    <source>
        <dbReference type="Proteomes" id="UP000694564"/>
    </source>
</evidence>
<feature type="region of interest" description="Disordered" evidence="5">
    <location>
        <begin position="182"/>
        <end position="241"/>
    </location>
</feature>
<reference evidence="6" key="2">
    <citation type="submission" date="2025-09" db="UniProtKB">
        <authorList>
            <consortium name="Ensembl"/>
        </authorList>
    </citation>
    <scope>IDENTIFICATION</scope>
</reference>
<dbReference type="PANTHER" id="PTHR21731">
    <property type="entry name" value="SYNAPTONEMAL COMPLEX CENTRAL ELEMENT PROTEIN 1-LIKE"/>
    <property type="match status" value="1"/>
</dbReference>
<dbReference type="GeneTree" id="ENSGT00390000017352"/>
<name>A0A8D2D5G5_SCIVU</name>
<evidence type="ECO:0000313" key="6">
    <source>
        <dbReference type="Ensembl" id="ENSSVLP00005020278.1"/>
    </source>
</evidence>
<accession>A0A8D2D5G5</accession>
<dbReference type="PANTHER" id="PTHR21731:SF1">
    <property type="entry name" value="SYNAPTONEMAL COMPLEX CENTRAL ELEMENT PROTEIN 1-LIKE"/>
    <property type="match status" value="1"/>
</dbReference>
<feature type="compositionally biased region" description="Basic and acidic residues" evidence="5">
    <location>
        <begin position="189"/>
        <end position="202"/>
    </location>
</feature>
<evidence type="ECO:0000256" key="3">
    <source>
        <dbReference type="ARBA" id="ARBA00023254"/>
    </source>
</evidence>
<sequence length="241" mass="27194">MAAEPGALSQEPGAPEQAGGQDKSSKKTEDLLAMVKKLQKEGSLEPQIEDLINRISELQQGKKTNQELGEARARQEVLCGELDSLNGEKVHLEEVLSKKQEAVMILRQHCQERERETQRLEVEEQLEDLTDQHKDLWEFHMLEQRLAQEIGALERSKEQLLAERTMLWARLQEVEQRLRSARDLQGAPAEKHGMKAEIEKVGEQTGSTPDPGVCREEAGRQLPCAHKEEDLEQQGADPDAP</sequence>
<dbReference type="Ensembl" id="ENSSVLT00005022613.1">
    <property type="protein sequence ID" value="ENSSVLP00005020278.1"/>
    <property type="gene ID" value="ENSSVLG00005016146.1"/>
</dbReference>
<dbReference type="GO" id="GO:0007130">
    <property type="term" value="P:synaptonemal complex assembly"/>
    <property type="evidence" value="ECO:0007669"/>
    <property type="project" value="InterPro"/>
</dbReference>